<dbReference type="InParanoid" id="T1I2G9"/>
<dbReference type="InterPro" id="IPR012132">
    <property type="entry name" value="GMC_OxRdtase"/>
</dbReference>
<dbReference type="SUPFAM" id="SSF54373">
    <property type="entry name" value="FAD-linked reductases, C-terminal domain"/>
    <property type="match status" value="1"/>
</dbReference>
<feature type="domain" description="Glucose-methanol-choline oxidoreductase C-terminal" evidence="7">
    <location>
        <begin position="425"/>
        <end position="562"/>
    </location>
</feature>
<feature type="binding site" evidence="5">
    <location>
        <position position="123"/>
    </location>
    <ligand>
        <name>FAD</name>
        <dbReference type="ChEBI" id="CHEBI:57692"/>
    </ligand>
</feature>
<dbReference type="HOGENOM" id="CLU_002865_7_0_1"/>
<name>T1I2G9_RHOPR</name>
<comment type="similarity">
    <text evidence="2">Belongs to the GMC oxidoreductase family.</text>
</comment>
<evidence type="ECO:0000313" key="8">
    <source>
        <dbReference type="EnsemblMetazoa" id="RPRC010488-PA"/>
    </source>
</evidence>
<dbReference type="Pfam" id="PF00732">
    <property type="entry name" value="GMC_oxred_N"/>
    <property type="match status" value="1"/>
</dbReference>
<comment type="cofactor">
    <cofactor evidence="1 5">
        <name>FAD</name>
        <dbReference type="ChEBI" id="CHEBI:57692"/>
    </cofactor>
</comment>
<sequence>YSMQLMGLLKLQHFIASYFPEQLDPSLKPRDSAECLSCRDIKFDFIIVGAGSAGCVLANRLSANRAWNVLLLEAGGDEDYLTDLPGLVPYSALTNHVWSRNSVRQKHGCQIMGGYCPYLSGKVMGGSSTINGMIYVRGNPQDYDEWKALGNPGWGYKDVLPYFKKLENMTAANLANSAYHSTSGPLTIDYSNHHLPFYDDFMKAAKSNGLKEVDYNGARQMGVARSQSNVKGPVRGSLSKAYIDPIRKRKNLFIFKNTEVTKILFSDDGRAVGVSCITKGSSYDVYAKKEVILSAGAVNSAKLLMISGIGPRKHLQNLHIPVLADLPVGKRLEDHIHVFIFFTIDQNVIKRKLYSNESMLMYAKYRTGPLATLPYGAITFLNHANRTSLVPSVQMLFGLTTLPILDNELTLAFSMISVSDPLTFGFVKLKTSSYSDDPLIDPKMLEDPEDRAKLRWAIRKAIKLLDAPIMAKYSPRWFTAITPQCFAHRFMSDAFLDCYISLISLATYHPVSTAKMGQASDKSTVVDPTLKVHGISNLRVVDASVMPRIPRGNINAATIMVAEKAADLIIGDY</sequence>
<evidence type="ECO:0000256" key="1">
    <source>
        <dbReference type="ARBA" id="ARBA00001974"/>
    </source>
</evidence>
<dbReference type="VEuPathDB" id="VectorBase:RPRC010488"/>
<evidence type="ECO:0000256" key="5">
    <source>
        <dbReference type="PIRSR" id="PIRSR000137-2"/>
    </source>
</evidence>
<dbReference type="Proteomes" id="UP000015103">
    <property type="component" value="Unassembled WGS sequence"/>
</dbReference>
<dbReference type="InterPro" id="IPR036188">
    <property type="entry name" value="FAD/NAD-bd_sf"/>
</dbReference>
<dbReference type="EnsemblMetazoa" id="RPRC010488-RA">
    <property type="protein sequence ID" value="RPRC010488-PA"/>
    <property type="gene ID" value="RPRC010488"/>
</dbReference>
<organism evidence="8 9">
    <name type="scientific">Rhodnius prolixus</name>
    <name type="common">Triatomid bug</name>
    <dbReference type="NCBI Taxonomy" id="13249"/>
    <lineage>
        <taxon>Eukaryota</taxon>
        <taxon>Metazoa</taxon>
        <taxon>Ecdysozoa</taxon>
        <taxon>Arthropoda</taxon>
        <taxon>Hexapoda</taxon>
        <taxon>Insecta</taxon>
        <taxon>Pterygota</taxon>
        <taxon>Neoptera</taxon>
        <taxon>Paraneoptera</taxon>
        <taxon>Hemiptera</taxon>
        <taxon>Heteroptera</taxon>
        <taxon>Panheteroptera</taxon>
        <taxon>Cimicomorpha</taxon>
        <taxon>Reduviidae</taxon>
        <taxon>Triatominae</taxon>
        <taxon>Rhodnius</taxon>
    </lineage>
</organism>
<protein>
    <recommendedName>
        <fullName evidence="10">Glucose-methanol-choline oxidoreductase N-terminal domain-containing protein</fullName>
    </recommendedName>
</protein>
<dbReference type="Gene3D" id="3.50.50.60">
    <property type="entry name" value="FAD/NAD(P)-binding domain"/>
    <property type="match status" value="1"/>
</dbReference>
<dbReference type="OMA" id="FFCITRP"/>
<keyword evidence="4 5" id="KW-0274">FAD</keyword>
<evidence type="ECO:0008006" key="10">
    <source>
        <dbReference type="Google" id="ProtNLM"/>
    </source>
</evidence>
<evidence type="ECO:0000256" key="2">
    <source>
        <dbReference type="ARBA" id="ARBA00010790"/>
    </source>
</evidence>
<dbReference type="PIRSF" id="PIRSF000137">
    <property type="entry name" value="Alcohol_oxidase"/>
    <property type="match status" value="1"/>
</dbReference>
<proteinExistence type="inferred from homology"/>
<reference evidence="8" key="1">
    <citation type="submission" date="2015-05" db="UniProtKB">
        <authorList>
            <consortium name="EnsemblMetazoa"/>
        </authorList>
    </citation>
    <scope>IDENTIFICATION</scope>
</reference>
<dbReference type="SUPFAM" id="SSF51905">
    <property type="entry name" value="FAD/NAD(P)-binding domain"/>
    <property type="match status" value="1"/>
</dbReference>
<keyword evidence="3" id="KW-0285">Flavoprotein</keyword>
<dbReference type="PANTHER" id="PTHR11552:SF147">
    <property type="entry name" value="CHOLINE DEHYDROGENASE, MITOCHONDRIAL"/>
    <property type="match status" value="1"/>
</dbReference>
<dbReference type="eggNOG" id="KOG1238">
    <property type="taxonomic scope" value="Eukaryota"/>
</dbReference>
<keyword evidence="9" id="KW-1185">Reference proteome</keyword>
<accession>T1I2G9</accession>
<evidence type="ECO:0000259" key="6">
    <source>
        <dbReference type="Pfam" id="PF00732"/>
    </source>
</evidence>
<dbReference type="GO" id="GO:0016614">
    <property type="term" value="F:oxidoreductase activity, acting on CH-OH group of donors"/>
    <property type="evidence" value="ECO:0007669"/>
    <property type="project" value="InterPro"/>
</dbReference>
<evidence type="ECO:0000259" key="7">
    <source>
        <dbReference type="Pfam" id="PF05199"/>
    </source>
</evidence>
<dbReference type="InterPro" id="IPR007867">
    <property type="entry name" value="GMC_OxRtase_C"/>
</dbReference>
<dbReference type="Gene3D" id="3.30.560.10">
    <property type="entry name" value="Glucose Oxidase, domain 3"/>
    <property type="match status" value="1"/>
</dbReference>
<dbReference type="EMBL" id="ACPB03016283">
    <property type="status" value="NOT_ANNOTATED_CDS"/>
    <property type="molecule type" value="Genomic_DNA"/>
</dbReference>
<evidence type="ECO:0000256" key="4">
    <source>
        <dbReference type="ARBA" id="ARBA00022827"/>
    </source>
</evidence>
<dbReference type="InterPro" id="IPR000172">
    <property type="entry name" value="GMC_OxRdtase_N"/>
</dbReference>
<evidence type="ECO:0000256" key="3">
    <source>
        <dbReference type="ARBA" id="ARBA00022630"/>
    </source>
</evidence>
<dbReference type="AlphaFoldDB" id="T1I2G9"/>
<dbReference type="Pfam" id="PF05199">
    <property type="entry name" value="GMC_oxred_C"/>
    <property type="match status" value="1"/>
</dbReference>
<feature type="domain" description="Glucose-methanol-choline oxidoreductase N-terminal" evidence="6">
    <location>
        <begin position="43"/>
        <end position="336"/>
    </location>
</feature>
<feature type="binding site" evidence="5">
    <location>
        <position position="260"/>
    </location>
    <ligand>
        <name>FAD</name>
        <dbReference type="ChEBI" id="CHEBI:57692"/>
    </ligand>
</feature>
<evidence type="ECO:0000313" key="9">
    <source>
        <dbReference type="Proteomes" id="UP000015103"/>
    </source>
</evidence>
<dbReference type="PANTHER" id="PTHR11552">
    <property type="entry name" value="GLUCOSE-METHANOL-CHOLINE GMC OXIDOREDUCTASE"/>
    <property type="match status" value="1"/>
</dbReference>
<dbReference type="GO" id="GO:0050660">
    <property type="term" value="F:flavin adenine dinucleotide binding"/>
    <property type="evidence" value="ECO:0007669"/>
    <property type="project" value="InterPro"/>
</dbReference>
<dbReference type="STRING" id="13249.T1I2G9"/>